<dbReference type="SUPFAM" id="SSF47616">
    <property type="entry name" value="GST C-terminal domain-like"/>
    <property type="match status" value="1"/>
</dbReference>
<dbReference type="SFLD" id="SFLDG00358">
    <property type="entry name" value="Main_(cytGST)"/>
    <property type="match status" value="1"/>
</dbReference>
<dbReference type="PANTHER" id="PTHR43968">
    <property type="match status" value="1"/>
</dbReference>
<dbReference type="SUPFAM" id="SSF52833">
    <property type="entry name" value="Thioredoxin-like"/>
    <property type="match status" value="1"/>
</dbReference>
<dbReference type="Pfam" id="PF13410">
    <property type="entry name" value="GST_C_2"/>
    <property type="match status" value="1"/>
</dbReference>
<evidence type="ECO:0008006" key="5">
    <source>
        <dbReference type="Google" id="ProtNLM"/>
    </source>
</evidence>
<protein>
    <recommendedName>
        <fullName evidence="5">Glutathione S-transferase</fullName>
    </recommendedName>
</protein>
<dbReference type="PROSITE" id="PS50404">
    <property type="entry name" value="GST_NTER"/>
    <property type="match status" value="1"/>
</dbReference>
<reference evidence="3" key="1">
    <citation type="journal article" date="2020" name="Fungal Divers.">
        <title>Resolving the Mortierellaceae phylogeny through synthesis of multi-gene phylogenetics and phylogenomics.</title>
        <authorList>
            <person name="Vandepol N."/>
            <person name="Liber J."/>
            <person name="Desiro A."/>
            <person name="Na H."/>
            <person name="Kennedy M."/>
            <person name="Barry K."/>
            <person name="Grigoriev I.V."/>
            <person name="Miller A.N."/>
            <person name="O'Donnell K."/>
            <person name="Stajich J.E."/>
            <person name="Bonito G."/>
        </authorList>
    </citation>
    <scope>NUCLEOTIDE SEQUENCE</scope>
    <source>
        <strain evidence="3">KOD948</strain>
    </source>
</reference>
<organism evidence="3 4">
    <name type="scientific">Mortierella polycephala</name>
    <dbReference type="NCBI Taxonomy" id="41804"/>
    <lineage>
        <taxon>Eukaryota</taxon>
        <taxon>Fungi</taxon>
        <taxon>Fungi incertae sedis</taxon>
        <taxon>Mucoromycota</taxon>
        <taxon>Mortierellomycotina</taxon>
        <taxon>Mortierellomycetes</taxon>
        <taxon>Mortierellales</taxon>
        <taxon>Mortierellaceae</taxon>
        <taxon>Mortierella</taxon>
    </lineage>
</organism>
<dbReference type="PROSITE" id="PS50405">
    <property type="entry name" value="GST_CTER"/>
    <property type="match status" value="1"/>
</dbReference>
<feature type="domain" description="GST C-terminal" evidence="2">
    <location>
        <begin position="90"/>
        <end position="229"/>
    </location>
</feature>
<evidence type="ECO:0000313" key="3">
    <source>
        <dbReference type="EMBL" id="KAG0250141.1"/>
    </source>
</evidence>
<dbReference type="AlphaFoldDB" id="A0A9P6PPS7"/>
<dbReference type="InterPro" id="IPR050983">
    <property type="entry name" value="GST_Omega/HSP26"/>
</dbReference>
<dbReference type="Proteomes" id="UP000726737">
    <property type="component" value="Unassembled WGS sequence"/>
</dbReference>
<dbReference type="EMBL" id="JAAAJA010000721">
    <property type="protein sequence ID" value="KAG0250141.1"/>
    <property type="molecule type" value="Genomic_DNA"/>
</dbReference>
<dbReference type="OrthoDB" id="202840at2759"/>
<dbReference type="InterPro" id="IPR040079">
    <property type="entry name" value="Glutathione_S-Trfase"/>
</dbReference>
<dbReference type="InterPro" id="IPR010987">
    <property type="entry name" value="Glutathione-S-Trfase_C-like"/>
</dbReference>
<dbReference type="Gene3D" id="1.20.1050.10">
    <property type="match status" value="1"/>
</dbReference>
<dbReference type="SFLD" id="SFLDS00019">
    <property type="entry name" value="Glutathione_Transferase_(cytos"/>
    <property type="match status" value="1"/>
</dbReference>
<comment type="caution">
    <text evidence="3">The sequence shown here is derived from an EMBL/GenBank/DDBJ whole genome shotgun (WGS) entry which is preliminary data.</text>
</comment>
<name>A0A9P6PPS7_9FUNG</name>
<keyword evidence="4" id="KW-1185">Reference proteome</keyword>
<dbReference type="InterPro" id="IPR004045">
    <property type="entry name" value="Glutathione_S-Trfase_N"/>
</dbReference>
<dbReference type="InterPro" id="IPR036282">
    <property type="entry name" value="Glutathione-S-Trfase_C_sf"/>
</dbReference>
<gene>
    <name evidence="3" type="ORF">BG011_008638</name>
</gene>
<evidence type="ECO:0000259" key="2">
    <source>
        <dbReference type="PROSITE" id="PS50405"/>
    </source>
</evidence>
<evidence type="ECO:0000259" key="1">
    <source>
        <dbReference type="PROSITE" id="PS50404"/>
    </source>
</evidence>
<dbReference type="PANTHER" id="PTHR43968:SF8">
    <property type="entry name" value="S-TRANSFERASE, PUTATIVE (AFU_ORTHOLOGUE AFUA_2G00590)-RELATED"/>
    <property type="match status" value="1"/>
</dbReference>
<dbReference type="GO" id="GO:0005737">
    <property type="term" value="C:cytoplasm"/>
    <property type="evidence" value="ECO:0007669"/>
    <property type="project" value="TreeGrafter"/>
</dbReference>
<dbReference type="InterPro" id="IPR036249">
    <property type="entry name" value="Thioredoxin-like_sf"/>
</dbReference>
<sequence>MTAPKLTLYNSVSCPYAARAIIALAETNQEAEIIPIDLKVPRPEWYLKDINPYGQVPALKVNDKDVILESLIVAEYIIDLHPESRLLPTDPLQRAQTRYLIHHWSARVMPKFQKATYVLNAKQAAEGREELVVELIKFNKLLLDVQRKESDSEGPFYFGSNFTLADLAIAPFLARFFLIEKYNGNADVTLEKNPELKRFLEWREAVLARDSLQKATEPKDKLVENYRKFLKETW</sequence>
<dbReference type="Gene3D" id="3.40.30.10">
    <property type="entry name" value="Glutaredoxin"/>
    <property type="match status" value="1"/>
</dbReference>
<dbReference type="Pfam" id="PF13417">
    <property type="entry name" value="GST_N_3"/>
    <property type="match status" value="1"/>
</dbReference>
<proteinExistence type="predicted"/>
<accession>A0A9P6PPS7</accession>
<feature type="domain" description="GST N-terminal" evidence="1">
    <location>
        <begin position="4"/>
        <end position="85"/>
    </location>
</feature>
<evidence type="ECO:0000313" key="4">
    <source>
        <dbReference type="Proteomes" id="UP000726737"/>
    </source>
</evidence>